<dbReference type="RefSeq" id="WP_302039450.1">
    <property type="nucleotide sequence ID" value="NZ_JAUKPO010000013.1"/>
</dbReference>
<proteinExistence type="predicted"/>
<reference evidence="2" key="1">
    <citation type="submission" date="2023-07" db="EMBL/GenBank/DDBJ databases">
        <title>The genome sequence of Rhodocytophaga aerolata KACC 12507.</title>
        <authorList>
            <person name="Zhang X."/>
        </authorList>
    </citation>
    <scope>NUCLEOTIDE SEQUENCE</scope>
    <source>
        <strain evidence="2">KACC 12507</strain>
    </source>
</reference>
<protein>
    <recommendedName>
        <fullName evidence="4">DUF885 domain-containing protein</fullName>
    </recommendedName>
</protein>
<keyword evidence="1" id="KW-0732">Signal</keyword>
<evidence type="ECO:0000313" key="2">
    <source>
        <dbReference type="EMBL" id="MDO1448650.1"/>
    </source>
</evidence>
<sequence>MKYLPLFVLGCMLMASCTSKQTDTTQETTTPPVSMDSLATAYVQLVLNIGQYNPDYVDAYYGPDSLKPDPQGKQATFPAETLGKQVETLLSKLESIEVGNLSASDKARHHSLLTQLIAVQAEINILSGKKYSFDEESKLLYNAVAPTHTEAHFQQLIQDLDKALPGKGTVTDRLNEYKKGFVIPKQKLDTVFKAAIAEARKRTLPQVDLPSNENFTVEYVTNKAWSGYNWYKGNSFSLIQVNTDLPIYIDRAIDLACHEGYPGHHVYNALMEKNLVRGNNWIEFSVYPLFSPQSLIAEGSANYGIDVAFPGEERVGFERDVLFPLAGLPKEKAADYYRIQDLTKGLSYAGNEAARQYLDGKITREAAADWLVKYGLMAPDRAKQRMDFIDKYRSYVINYNYGQDLVKQYVEKNGGTAQNTAKRWELFKELLSNPHTPSQLQ</sequence>
<comment type="caution">
    <text evidence="2">The sequence shown here is derived from an EMBL/GenBank/DDBJ whole genome shotgun (WGS) entry which is preliminary data.</text>
</comment>
<feature type="signal peptide" evidence="1">
    <location>
        <begin position="1"/>
        <end position="20"/>
    </location>
</feature>
<accession>A0ABT8R991</accession>
<evidence type="ECO:0000256" key="1">
    <source>
        <dbReference type="SAM" id="SignalP"/>
    </source>
</evidence>
<feature type="chain" id="PRO_5047021020" description="DUF885 domain-containing protein" evidence="1">
    <location>
        <begin position="21"/>
        <end position="441"/>
    </location>
</feature>
<organism evidence="2 3">
    <name type="scientific">Rhodocytophaga aerolata</name>
    <dbReference type="NCBI Taxonomy" id="455078"/>
    <lineage>
        <taxon>Bacteria</taxon>
        <taxon>Pseudomonadati</taxon>
        <taxon>Bacteroidota</taxon>
        <taxon>Cytophagia</taxon>
        <taxon>Cytophagales</taxon>
        <taxon>Rhodocytophagaceae</taxon>
        <taxon>Rhodocytophaga</taxon>
    </lineage>
</organism>
<name>A0ABT8R991_9BACT</name>
<dbReference type="EMBL" id="JAUKPO010000013">
    <property type="protein sequence ID" value="MDO1448650.1"/>
    <property type="molecule type" value="Genomic_DNA"/>
</dbReference>
<gene>
    <name evidence="2" type="ORF">Q0590_20400</name>
</gene>
<dbReference type="PROSITE" id="PS51257">
    <property type="entry name" value="PROKAR_LIPOPROTEIN"/>
    <property type="match status" value="1"/>
</dbReference>
<evidence type="ECO:0008006" key="4">
    <source>
        <dbReference type="Google" id="ProtNLM"/>
    </source>
</evidence>
<keyword evidence="3" id="KW-1185">Reference proteome</keyword>
<dbReference type="Proteomes" id="UP001168528">
    <property type="component" value="Unassembled WGS sequence"/>
</dbReference>
<evidence type="ECO:0000313" key="3">
    <source>
        <dbReference type="Proteomes" id="UP001168528"/>
    </source>
</evidence>